<evidence type="ECO:0000256" key="1">
    <source>
        <dbReference type="ARBA" id="ARBA00004676"/>
    </source>
</evidence>
<proteinExistence type="predicted"/>
<dbReference type="GO" id="GO:0032264">
    <property type="term" value="P:IMP salvage"/>
    <property type="evidence" value="ECO:0007669"/>
    <property type="project" value="TreeGrafter"/>
</dbReference>
<dbReference type="EMBL" id="BLRY01000241">
    <property type="protein sequence ID" value="GFP28480.1"/>
    <property type="molecule type" value="Genomic_DNA"/>
</dbReference>
<evidence type="ECO:0000256" key="4">
    <source>
        <dbReference type="ARBA" id="ARBA00049402"/>
    </source>
</evidence>
<dbReference type="AlphaFoldDB" id="A0A6V8P8T2"/>
<comment type="catalytic activity">
    <reaction evidence="4">
        <text>IMP + diphosphate = hypoxanthine + 5-phospho-alpha-D-ribose 1-diphosphate</text>
        <dbReference type="Rhea" id="RHEA:17973"/>
        <dbReference type="ChEBI" id="CHEBI:17368"/>
        <dbReference type="ChEBI" id="CHEBI:33019"/>
        <dbReference type="ChEBI" id="CHEBI:58017"/>
        <dbReference type="ChEBI" id="CHEBI:58053"/>
        <dbReference type="EC" id="2.4.2.8"/>
    </reaction>
    <physiologicalReaction direction="right-to-left" evidence="4">
        <dbReference type="Rhea" id="RHEA:17975"/>
    </physiologicalReaction>
</comment>
<dbReference type="GO" id="GO:0032263">
    <property type="term" value="P:GMP salvage"/>
    <property type="evidence" value="ECO:0007669"/>
    <property type="project" value="TreeGrafter"/>
</dbReference>
<feature type="non-terminal residue" evidence="5">
    <location>
        <position position="69"/>
    </location>
</feature>
<reference evidence="5 6" key="1">
    <citation type="journal article" date="2020" name="Front. Microbiol.">
        <title>Single-cell genomics of novel Actinobacteria with the Wood-Ljungdahl pathway discovered in a serpentinizing system.</title>
        <authorList>
            <person name="Merino N."/>
            <person name="Kawai M."/>
            <person name="Boyd E.S."/>
            <person name="Colman D.R."/>
            <person name="McGlynn S.E."/>
            <person name="Nealson K.H."/>
            <person name="Kurokawa K."/>
            <person name="Hongoh Y."/>
        </authorList>
    </citation>
    <scope>NUCLEOTIDE SEQUENCE [LARGE SCALE GENOMIC DNA]</scope>
    <source>
        <strain evidence="5 6">S33</strain>
    </source>
</reference>
<evidence type="ECO:0000256" key="2">
    <source>
        <dbReference type="ARBA" id="ARBA00022099"/>
    </source>
</evidence>
<comment type="pathway">
    <text evidence="1">Purine metabolism; GMP biosynthesis via salvage pathway; GMP from guanine: step 1/1.</text>
</comment>
<accession>A0A6V8P8T2</accession>
<evidence type="ECO:0000256" key="3">
    <source>
        <dbReference type="ARBA" id="ARBA00048811"/>
    </source>
</evidence>
<name>A0A6V8P8T2_9ACTN</name>
<evidence type="ECO:0000313" key="5">
    <source>
        <dbReference type="EMBL" id="GFP28480.1"/>
    </source>
</evidence>
<keyword evidence="5" id="KW-0808">Transferase</keyword>
<dbReference type="GO" id="GO:0006178">
    <property type="term" value="P:guanine salvage"/>
    <property type="evidence" value="ECO:0007669"/>
    <property type="project" value="TreeGrafter"/>
</dbReference>
<keyword evidence="6" id="KW-1185">Reference proteome</keyword>
<dbReference type="Proteomes" id="UP000591948">
    <property type="component" value="Unassembled WGS sequence"/>
</dbReference>
<dbReference type="PANTHER" id="PTHR43340:SF1">
    <property type="entry name" value="HYPOXANTHINE PHOSPHORIBOSYLTRANSFERASE"/>
    <property type="match status" value="1"/>
</dbReference>
<dbReference type="GO" id="GO:0005829">
    <property type="term" value="C:cytosol"/>
    <property type="evidence" value="ECO:0007669"/>
    <property type="project" value="TreeGrafter"/>
</dbReference>
<comment type="caution">
    <text evidence="5">The sequence shown here is derived from an EMBL/GenBank/DDBJ whole genome shotgun (WGS) entry which is preliminary data.</text>
</comment>
<organism evidence="5 6">
    <name type="scientific">Candidatus Hakubella thermalkaliphila</name>
    <dbReference type="NCBI Taxonomy" id="2754717"/>
    <lineage>
        <taxon>Bacteria</taxon>
        <taxon>Bacillati</taxon>
        <taxon>Actinomycetota</taxon>
        <taxon>Actinomycetota incertae sedis</taxon>
        <taxon>Candidatus Hakubellales</taxon>
        <taxon>Candidatus Hakubellaceae</taxon>
        <taxon>Candidatus Hakubella</taxon>
    </lineage>
</organism>
<dbReference type="GO" id="GO:0004422">
    <property type="term" value="F:hypoxanthine phosphoribosyltransferase activity"/>
    <property type="evidence" value="ECO:0007669"/>
    <property type="project" value="TreeGrafter"/>
</dbReference>
<dbReference type="InterPro" id="IPR000836">
    <property type="entry name" value="PRTase_dom"/>
</dbReference>
<protein>
    <recommendedName>
        <fullName evidence="2">Hypoxanthine-guanine phosphoribosyltransferase</fullName>
    </recommendedName>
</protein>
<dbReference type="InterPro" id="IPR050408">
    <property type="entry name" value="HGPRT"/>
</dbReference>
<dbReference type="Gene3D" id="3.40.50.2020">
    <property type="match status" value="1"/>
</dbReference>
<gene>
    <name evidence="5" type="ORF">HKBW3S33_01895</name>
</gene>
<comment type="catalytic activity">
    <reaction evidence="3">
        <text>GMP + diphosphate = guanine + 5-phospho-alpha-D-ribose 1-diphosphate</text>
        <dbReference type="Rhea" id="RHEA:25424"/>
        <dbReference type="ChEBI" id="CHEBI:16235"/>
        <dbReference type="ChEBI" id="CHEBI:33019"/>
        <dbReference type="ChEBI" id="CHEBI:58017"/>
        <dbReference type="ChEBI" id="CHEBI:58115"/>
        <dbReference type="EC" id="2.4.2.8"/>
    </reaction>
    <physiologicalReaction direction="right-to-left" evidence="3">
        <dbReference type="Rhea" id="RHEA:25426"/>
    </physiologicalReaction>
</comment>
<evidence type="ECO:0000313" key="6">
    <source>
        <dbReference type="Proteomes" id="UP000591948"/>
    </source>
</evidence>
<dbReference type="GO" id="GO:0046100">
    <property type="term" value="P:hypoxanthine metabolic process"/>
    <property type="evidence" value="ECO:0007669"/>
    <property type="project" value="TreeGrafter"/>
</dbReference>
<keyword evidence="5" id="KW-0328">Glycosyltransferase</keyword>
<dbReference type="InterPro" id="IPR029057">
    <property type="entry name" value="PRTase-like"/>
</dbReference>
<dbReference type="SUPFAM" id="SSF53271">
    <property type="entry name" value="PRTase-like"/>
    <property type="match status" value="1"/>
</dbReference>
<sequence length="69" mass="7968">MEEEAGEVLISREQIEKRTRELGEEISRDYKGKDLVCVAILRGGFIFIADLCRKKNSSPNMIRKGRRVE</sequence>
<dbReference type="CDD" id="cd06223">
    <property type="entry name" value="PRTases_typeI"/>
    <property type="match status" value="1"/>
</dbReference>
<dbReference type="GO" id="GO:0000287">
    <property type="term" value="F:magnesium ion binding"/>
    <property type="evidence" value="ECO:0007669"/>
    <property type="project" value="TreeGrafter"/>
</dbReference>
<dbReference type="PANTHER" id="PTHR43340">
    <property type="entry name" value="HYPOXANTHINE-GUANINE PHOSPHORIBOSYLTRANSFERASE"/>
    <property type="match status" value="1"/>
</dbReference>